<gene>
    <name evidence="4" type="ORF">AAG570_005509</name>
</gene>
<accession>A0ABD0YG16</accession>
<feature type="compositionally biased region" description="Acidic residues" evidence="3">
    <location>
        <begin position="1"/>
        <end position="11"/>
    </location>
</feature>
<organism evidence="4 5">
    <name type="scientific">Ranatra chinensis</name>
    <dbReference type="NCBI Taxonomy" id="642074"/>
    <lineage>
        <taxon>Eukaryota</taxon>
        <taxon>Metazoa</taxon>
        <taxon>Ecdysozoa</taxon>
        <taxon>Arthropoda</taxon>
        <taxon>Hexapoda</taxon>
        <taxon>Insecta</taxon>
        <taxon>Pterygota</taxon>
        <taxon>Neoptera</taxon>
        <taxon>Paraneoptera</taxon>
        <taxon>Hemiptera</taxon>
        <taxon>Heteroptera</taxon>
        <taxon>Panheteroptera</taxon>
        <taxon>Nepomorpha</taxon>
        <taxon>Nepidae</taxon>
        <taxon>Ranatrinae</taxon>
        <taxon>Ranatra</taxon>
    </lineage>
</organism>
<feature type="region of interest" description="Disordered" evidence="3">
    <location>
        <begin position="1"/>
        <end position="48"/>
    </location>
</feature>
<evidence type="ECO:0008006" key="6">
    <source>
        <dbReference type="Google" id="ProtNLM"/>
    </source>
</evidence>
<reference evidence="4 5" key="1">
    <citation type="submission" date="2024-07" db="EMBL/GenBank/DDBJ databases">
        <title>Chromosome-level genome assembly of the water stick insect Ranatra chinensis (Heteroptera: Nepidae).</title>
        <authorList>
            <person name="Liu X."/>
        </authorList>
    </citation>
    <scope>NUCLEOTIDE SEQUENCE [LARGE SCALE GENOMIC DNA]</scope>
    <source>
        <strain evidence="4">Cailab_2021Rc</strain>
        <tissue evidence="4">Muscle</tissue>
    </source>
</reference>
<dbReference type="PANTHER" id="PTHR47187">
    <property type="entry name" value="NFATC2-INTERACTING PROTEIN"/>
    <property type="match status" value="1"/>
</dbReference>
<evidence type="ECO:0000313" key="5">
    <source>
        <dbReference type="Proteomes" id="UP001558652"/>
    </source>
</evidence>
<feature type="compositionally biased region" description="Acidic residues" evidence="3">
    <location>
        <begin position="31"/>
        <end position="41"/>
    </location>
</feature>
<dbReference type="SUPFAM" id="SSF54236">
    <property type="entry name" value="Ubiquitin-like"/>
    <property type="match status" value="1"/>
</dbReference>
<evidence type="ECO:0000256" key="1">
    <source>
        <dbReference type="ARBA" id="ARBA00004123"/>
    </source>
</evidence>
<keyword evidence="5" id="KW-1185">Reference proteome</keyword>
<comment type="caution">
    <text evidence="4">The sequence shown here is derived from an EMBL/GenBank/DDBJ whole genome shotgun (WGS) entry which is preliminary data.</text>
</comment>
<dbReference type="GO" id="GO:0005634">
    <property type="term" value="C:nucleus"/>
    <property type="evidence" value="ECO:0007669"/>
    <property type="project" value="UniProtKB-SubCell"/>
</dbReference>
<proteinExistence type="predicted"/>
<feature type="compositionally biased region" description="Basic and acidic residues" evidence="3">
    <location>
        <begin position="20"/>
        <end position="30"/>
    </location>
</feature>
<name>A0ABD0YG16_9HEMI</name>
<comment type="subcellular location">
    <subcellularLocation>
        <location evidence="1">Nucleus</location>
    </subcellularLocation>
</comment>
<evidence type="ECO:0000256" key="2">
    <source>
        <dbReference type="ARBA" id="ARBA00023242"/>
    </source>
</evidence>
<dbReference type="AlphaFoldDB" id="A0ABD0YG16"/>
<protein>
    <recommendedName>
        <fullName evidence="6">Rad60/SUMO-like domain-containing protein</fullName>
    </recommendedName>
</protein>
<dbReference type="Gene3D" id="3.10.20.90">
    <property type="entry name" value="Phosphatidylinositol 3-kinase Catalytic Subunit, Chain A, domain 1"/>
    <property type="match status" value="2"/>
</dbReference>
<dbReference type="PANTHER" id="PTHR47187:SF1">
    <property type="entry name" value="NFATC2-INTERACTING PROTEIN"/>
    <property type="match status" value="1"/>
</dbReference>
<keyword evidence="2" id="KW-0539">Nucleus</keyword>
<sequence length="252" mass="28945">MSFSSSDDDDPYSATNIAKKLNDLKSQKEEEVLELSDEDVDPPATGYVTRSKQREIDKKFERVYQKKAAEVIDLDCSESDEDEFEEQVKSIWGGDFSQVHRFSLKRKQPLKPVFQYYADLHSVGIDKISVKVKMREVTHFDSLDSLDFRVSNFLEANFAKGSDDRNLFSQSSYDDSEKLEFKCLTKNSKRPLVIKLHHKQPMHIFYQMCAAELGCLIENLSIRFDGEVVDQTDTPESLGLDGGECFHLYVKP</sequence>
<dbReference type="InterPro" id="IPR029071">
    <property type="entry name" value="Ubiquitin-like_domsf"/>
</dbReference>
<dbReference type="EMBL" id="JBFDAA010000018">
    <property type="protein sequence ID" value="KAL1116014.1"/>
    <property type="molecule type" value="Genomic_DNA"/>
</dbReference>
<evidence type="ECO:0000313" key="4">
    <source>
        <dbReference type="EMBL" id="KAL1116014.1"/>
    </source>
</evidence>
<evidence type="ECO:0000256" key="3">
    <source>
        <dbReference type="SAM" id="MobiDB-lite"/>
    </source>
</evidence>
<dbReference type="InterPro" id="IPR052324">
    <property type="entry name" value="NFATC2-Int_DNA_Repair"/>
</dbReference>
<dbReference type="Proteomes" id="UP001558652">
    <property type="component" value="Unassembled WGS sequence"/>
</dbReference>